<proteinExistence type="predicted"/>
<organism evidence="4 5">
    <name type="scientific">Streptomyces mashuensis</name>
    <dbReference type="NCBI Taxonomy" id="33904"/>
    <lineage>
        <taxon>Bacteria</taxon>
        <taxon>Bacillati</taxon>
        <taxon>Actinomycetota</taxon>
        <taxon>Actinomycetes</taxon>
        <taxon>Kitasatosporales</taxon>
        <taxon>Streptomycetaceae</taxon>
        <taxon>Streptomyces</taxon>
    </lineage>
</organism>
<evidence type="ECO:0000256" key="1">
    <source>
        <dbReference type="ARBA" id="ARBA00023002"/>
    </source>
</evidence>
<comment type="caution">
    <text evidence="4">The sequence shown here is derived from an EMBL/GenBank/DDBJ whole genome shotgun (WGS) entry which is preliminary data.</text>
</comment>
<dbReference type="PANTHER" id="PTHR13789:SF309">
    <property type="entry name" value="PUTATIVE (AFU_ORTHOLOGUE AFUA_6G14510)-RELATED"/>
    <property type="match status" value="1"/>
</dbReference>
<dbReference type="InterPro" id="IPR050493">
    <property type="entry name" value="FAD-dep_Monooxygenase_BioMet"/>
</dbReference>
<name>A0A919B6Z7_9ACTN</name>
<accession>A0A919B6Z7</accession>
<keyword evidence="2" id="KW-0503">Monooxygenase</keyword>
<dbReference type="Proteomes" id="UP000638313">
    <property type="component" value="Unassembled WGS sequence"/>
</dbReference>
<keyword evidence="5" id="KW-1185">Reference proteome</keyword>
<keyword evidence="1" id="KW-0560">Oxidoreductase</keyword>
<reference evidence="4" key="2">
    <citation type="submission" date="2020-09" db="EMBL/GenBank/DDBJ databases">
        <authorList>
            <person name="Sun Q."/>
            <person name="Ohkuma M."/>
        </authorList>
    </citation>
    <scope>NUCLEOTIDE SEQUENCE</scope>
    <source>
        <strain evidence="4">JCM 4059</strain>
    </source>
</reference>
<dbReference type="GO" id="GO:0071949">
    <property type="term" value="F:FAD binding"/>
    <property type="evidence" value="ECO:0007669"/>
    <property type="project" value="InterPro"/>
</dbReference>
<evidence type="ECO:0000256" key="2">
    <source>
        <dbReference type="ARBA" id="ARBA00023033"/>
    </source>
</evidence>
<dbReference type="PRINTS" id="PR00420">
    <property type="entry name" value="RNGMNOXGNASE"/>
</dbReference>
<dbReference type="Gene3D" id="3.50.50.60">
    <property type="entry name" value="FAD/NAD(P)-binding domain"/>
    <property type="match status" value="1"/>
</dbReference>
<dbReference type="GO" id="GO:0004497">
    <property type="term" value="F:monooxygenase activity"/>
    <property type="evidence" value="ECO:0007669"/>
    <property type="project" value="UniProtKB-KW"/>
</dbReference>
<gene>
    <name evidence="4" type="ORF">GCM10010218_53800</name>
</gene>
<dbReference type="RefSeq" id="WP_190132309.1">
    <property type="nucleotide sequence ID" value="NZ_BNBD01000014.1"/>
</dbReference>
<dbReference type="Pfam" id="PF01494">
    <property type="entry name" value="FAD_binding_3"/>
    <property type="match status" value="1"/>
</dbReference>
<feature type="domain" description="FAD-binding" evidence="3">
    <location>
        <begin position="10"/>
        <end position="347"/>
    </location>
</feature>
<dbReference type="EMBL" id="BNBD01000014">
    <property type="protein sequence ID" value="GHF65542.1"/>
    <property type="molecule type" value="Genomic_DNA"/>
</dbReference>
<protein>
    <submittedName>
        <fullName evidence="4">FAD-dependent oxidoreductase</fullName>
    </submittedName>
</protein>
<dbReference type="PANTHER" id="PTHR13789">
    <property type="entry name" value="MONOOXYGENASE"/>
    <property type="match status" value="1"/>
</dbReference>
<sequence length="401" mass="42762">MGSAGGRRRAVVVGAGIGGLAAAAGLTRTGWDVLVLERSPELRTEGAGISLLANAQRSLDRLGVGERVRARAAVMLPGGDGVRRPSGRRLMPPANPAFVRRHGLSTAVLLRAELHAALRDAVPPDRIRTGTEVTGVEELAGGGVRVRYRDATKPAEVTADVAVAADGVHSRLRGQLWPTAPGPVYSGHSVWRGVAEVDRRGEPGGTTWGRGLEFGRMPLADGRVYWYAVANTPPGAHAPDEHDRVLRRFGTWHAPIPALLKATPPDRVLHHDVFELLPPLPGYVVGRTALLGDAAHAMTSDLGQGACQALEDAVVLCAELARHDDVPAALAAYDRSRRPRAQSVVEASHRMGRTKLRDAWWQVLLRDALMALVPPRAGEAALARIGDWHPPELTDEGGTAR</sequence>
<dbReference type="AlphaFoldDB" id="A0A919B6Z7"/>
<reference evidence="4" key="1">
    <citation type="journal article" date="2014" name="Int. J. Syst. Evol. Microbiol.">
        <title>Complete genome sequence of Corynebacterium casei LMG S-19264T (=DSM 44701T), isolated from a smear-ripened cheese.</title>
        <authorList>
            <consortium name="US DOE Joint Genome Institute (JGI-PGF)"/>
            <person name="Walter F."/>
            <person name="Albersmeier A."/>
            <person name="Kalinowski J."/>
            <person name="Ruckert C."/>
        </authorList>
    </citation>
    <scope>NUCLEOTIDE SEQUENCE</scope>
    <source>
        <strain evidence="4">JCM 4059</strain>
    </source>
</reference>
<dbReference type="InterPro" id="IPR036188">
    <property type="entry name" value="FAD/NAD-bd_sf"/>
</dbReference>
<evidence type="ECO:0000259" key="3">
    <source>
        <dbReference type="Pfam" id="PF01494"/>
    </source>
</evidence>
<evidence type="ECO:0000313" key="5">
    <source>
        <dbReference type="Proteomes" id="UP000638313"/>
    </source>
</evidence>
<dbReference type="InterPro" id="IPR002938">
    <property type="entry name" value="FAD-bd"/>
</dbReference>
<dbReference type="SUPFAM" id="SSF51905">
    <property type="entry name" value="FAD/NAD(P)-binding domain"/>
    <property type="match status" value="1"/>
</dbReference>
<evidence type="ECO:0000313" key="4">
    <source>
        <dbReference type="EMBL" id="GHF65542.1"/>
    </source>
</evidence>